<evidence type="ECO:0000313" key="7">
    <source>
        <dbReference type="EMBL" id="CAH1789719.1"/>
    </source>
</evidence>
<dbReference type="SUPFAM" id="SSF48113">
    <property type="entry name" value="Heme-dependent peroxidases"/>
    <property type="match status" value="1"/>
</dbReference>
<evidence type="ECO:0000256" key="4">
    <source>
        <dbReference type="ARBA" id="ARBA00023002"/>
    </source>
</evidence>
<dbReference type="Pfam" id="PF00141">
    <property type="entry name" value="peroxidase"/>
    <property type="match status" value="1"/>
</dbReference>
<keyword evidence="3" id="KW-0479">Metal-binding</keyword>
<dbReference type="GO" id="GO:0000302">
    <property type="term" value="P:response to reactive oxygen species"/>
    <property type="evidence" value="ECO:0007669"/>
    <property type="project" value="TreeGrafter"/>
</dbReference>
<evidence type="ECO:0000256" key="1">
    <source>
        <dbReference type="ARBA" id="ARBA00022559"/>
    </source>
</evidence>
<comment type="caution">
    <text evidence="7">The sequence shown here is derived from an EMBL/GenBank/DDBJ whole genome shotgun (WGS) entry which is preliminary data.</text>
</comment>
<feature type="non-terminal residue" evidence="7">
    <location>
        <position position="1"/>
    </location>
</feature>
<evidence type="ECO:0000256" key="2">
    <source>
        <dbReference type="ARBA" id="ARBA00022617"/>
    </source>
</evidence>
<evidence type="ECO:0000313" key="8">
    <source>
        <dbReference type="Proteomes" id="UP000749559"/>
    </source>
</evidence>
<keyword evidence="1" id="KW-0575">Peroxidase</keyword>
<keyword evidence="5" id="KW-0408">Iron</keyword>
<feature type="non-terminal residue" evidence="7">
    <location>
        <position position="253"/>
    </location>
</feature>
<organism evidence="7 8">
    <name type="scientific">Owenia fusiformis</name>
    <name type="common">Polychaete worm</name>
    <dbReference type="NCBI Taxonomy" id="6347"/>
    <lineage>
        <taxon>Eukaryota</taxon>
        <taxon>Metazoa</taxon>
        <taxon>Spiralia</taxon>
        <taxon>Lophotrochozoa</taxon>
        <taxon>Annelida</taxon>
        <taxon>Polychaeta</taxon>
        <taxon>Sedentaria</taxon>
        <taxon>Canalipalpata</taxon>
        <taxon>Sabellida</taxon>
        <taxon>Oweniida</taxon>
        <taxon>Oweniidae</taxon>
        <taxon>Owenia</taxon>
    </lineage>
</organism>
<dbReference type="InterPro" id="IPR044831">
    <property type="entry name" value="Ccp1-like"/>
</dbReference>
<dbReference type="GO" id="GO:0034599">
    <property type="term" value="P:cellular response to oxidative stress"/>
    <property type="evidence" value="ECO:0007669"/>
    <property type="project" value="InterPro"/>
</dbReference>
<dbReference type="GO" id="GO:0020037">
    <property type="term" value="F:heme binding"/>
    <property type="evidence" value="ECO:0007669"/>
    <property type="project" value="InterPro"/>
</dbReference>
<accession>A0A8J1XRJ6</accession>
<evidence type="ECO:0000256" key="5">
    <source>
        <dbReference type="ARBA" id="ARBA00023004"/>
    </source>
</evidence>
<gene>
    <name evidence="7" type="ORF">OFUS_LOCUS15029</name>
</gene>
<dbReference type="GO" id="GO:0042744">
    <property type="term" value="P:hydrogen peroxide catabolic process"/>
    <property type="evidence" value="ECO:0007669"/>
    <property type="project" value="TreeGrafter"/>
</dbReference>
<sequence length="253" mass="28027">LILDKTHRKITMRLYICMTTIILLALTCTKEVSAKKRICVDAVDDLKKSLQEELANMMREIRSELSKLKQGENVKKLTAEDVGEMQVAITEHIKAKNEHGEMPRIAGFVRLAFHDCVGGCDGCIDLENGDNAGLEDYIKNLDDVYAQFSRKLSRADFWQLAGITALAVSGKDCPLCIHPDIQFTAGRKDCAASPKYDGEKRKFPNNGGHADIDDVLGFFETTFDLPRSRPELAVALLGAHSLGRTHLNASGYD</sequence>
<dbReference type="PROSITE" id="PS50873">
    <property type="entry name" value="PEROXIDASE_4"/>
    <property type="match status" value="1"/>
</dbReference>
<dbReference type="InterPro" id="IPR010255">
    <property type="entry name" value="Haem_peroxidase_sf"/>
</dbReference>
<dbReference type="AlphaFoldDB" id="A0A8J1XRJ6"/>
<keyword evidence="4" id="KW-0560">Oxidoreductase</keyword>
<dbReference type="OrthoDB" id="2859658at2759"/>
<dbReference type="GO" id="GO:0004601">
    <property type="term" value="F:peroxidase activity"/>
    <property type="evidence" value="ECO:0007669"/>
    <property type="project" value="UniProtKB-KW"/>
</dbReference>
<dbReference type="PANTHER" id="PTHR31356">
    <property type="entry name" value="THYLAKOID LUMENAL 29 KDA PROTEIN, CHLOROPLASTIC-RELATED"/>
    <property type="match status" value="1"/>
</dbReference>
<protein>
    <submittedName>
        <fullName evidence="7">Uncharacterized protein</fullName>
    </submittedName>
</protein>
<dbReference type="InterPro" id="IPR002016">
    <property type="entry name" value="Haem_peroxidase"/>
</dbReference>
<keyword evidence="2" id="KW-0349">Heme</keyword>
<dbReference type="Gene3D" id="1.10.520.10">
    <property type="match status" value="1"/>
</dbReference>
<evidence type="ECO:0000256" key="6">
    <source>
        <dbReference type="RuleBase" id="RU004241"/>
    </source>
</evidence>
<evidence type="ECO:0000256" key="3">
    <source>
        <dbReference type="ARBA" id="ARBA00022723"/>
    </source>
</evidence>
<dbReference type="EMBL" id="CAIIXF020000007">
    <property type="protein sequence ID" value="CAH1789719.1"/>
    <property type="molecule type" value="Genomic_DNA"/>
</dbReference>
<reference evidence="7" key="1">
    <citation type="submission" date="2022-03" db="EMBL/GenBank/DDBJ databases">
        <authorList>
            <person name="Martin C."/>
        </authorList>
    </citation>
    <scope>NUCLEOTIDE SEQUENCE</scope>
</reference>
<name>A0A8J1XRJ6_OWEFU</name>
<dbReference type="PRINTS" id="PR00458">
    <property type="entry name" value="PEROXIDASE"/>
</dbReference>
<comment type="similarity">
    <text evidence="6">Belongs to the peroxidase family.</text>
</comment>
<dbReference type="Proteomes" id="UP000749559">
    <property type="component" value="Unassembled WGS sequence"/>
</dbReference>
<keyword evidence="8" id="KW-1185">Reference proteome</keyword>
<dbReference type="GO" id="GO:0046872">
    <property type="term" value="F:metal ion binding"/>
    <property type="evidence" value="ECO:0007669"/>
    <property type="project" value="UniProtKB-KW"/>
</dbReference>
<proteinExistence type="inferred from homology"/>
<dbReference type="PANTHER" id="PTHR31356:SF36">
    <property type="entry name" value="L-ASCORBATE PEROXIDASE 3"/>
    <property type="match status" value="1"/>
</dbReference>